<dbReference type="CDD" id="cd06550">
    <property type="entry name" value="TM_ABC_iron-siderophores_like"/>
    <property type="match status" value="1"/>
</dbReference>
<protein>
    <submittedName>
        <fullName evidence="9">Iron complex transport system permease protein</fullName>
    </submittedName>
</protein>
<keyword evidence="6 8" id="KW-1133">Transmembrane helix</keyword>
<dbReference type="GO" id="GO:0033214">
    <property type="term" value="P:siderophore-iron import into cell"/>
    <property type="evidence" value="ECO:0007669"/>
    <property type="project" value="TreeGrafter"/>
</dbReference>
<evidence type="ECO:0000256" key="6">
    <source>
        <dbReference type="ARBA" id="ARBA00022989"/>
    </source>
</evidence>
<feature type="transmembrane region" description="Helical" evidence="8">
    <location>
        <begin position="288"/>
        <end position="310"/>
    </location>
</feature>
<dbReference type="GO" id="GO:0005886">
    <property type="term" value="C:plasma membrane"/>
    <property type="evidence" value="ECO:0007669"/>
    <property type="project" value="UniProtKB-SubCell"/>
</dbReference>
<dbReference type="PANTHER" id="PTHR30472:SF24">
    <property type="entry name" value="FERRIC ENTEROBACTIN TRANSPORT SYSTEM PERMEASE PROTEIN FEPG"/>
    <property type="match status" value="1"/>
</dbReference>
<feature type="transmembrane region" description="Helical" evidence="8">
    <location>
        <begin position="80"/>
        <end position="99"/>
    </location>
</feature>
<name>A0A1T4Y9B2_9MICO</name>
<dbReference type="InterPro" id="IPR037294">
    <property type="entry name" value="ABC_BtuC-like"/>
</dbReference>
<dbReference type="PANTHER" id="PTHR30472">
    <property type="entry name" value="FERRIC ENTEROBACTIN TRANSPORT SYSTEM PERMEASE PROTEIN"/>
    <property type="match status" value="1"/>
</dbReference>
<evidence type="ECO:0000313" key="10">
    <source>
        <dbReference type="Proteomes" id="UP000189735"/>
    </source>
</evidence>
<keyword evidence="7 8" id="KW-0472">Membrane</keyword>
<proteinExistence type="inferred from homology"/>
<keyword evidence="4" id="KW-1003">Cell membrane</keyword>
<dbReference type="EMBL" id="FUYG01000006">
    <property type="protein sequence ID" value="SKA98434.1"/>
    <property type="molecule type" value="Genomic_DNA"/>
</dbReference>
<accession>A0A1T4Y9B2</accession>
<evidence type="ECO:0000313" key="9">
    <source>
        <dbReference type="EMBL" id="SKA98434.1"/>
    </source>
</evidence>
<evidence type="ECO:0000256" key="2">
    <source>
        <dbReference type="ARBA" id="ARBA00007935"/>
    </source>
</evidence>
<feature type="transmembrane region" description="Helical" evidence="8">
    <location>
        <begin position="162"/>
        <end position="185"/>
    </location>
</feature>
<feature type="transmembrane region" description="Helical" evidence="8">
    <location>
        <begin position="206"/>
        <end position="231"/>
    </location>
</feature>
<organism evidence="9 10">
    <name type="scientific">Agreia bicolorata</name>
    <dbReference type="NCBI Taxonomy" id="110935"/>
    <lineage>
        <taxon>Bacteria</taxon>
        <taxon>Bacillati</taxon>
        <taxon>Actinomycetota</taxon>
        <taxon>Actinomycetes</taxon>
        <taxon>Micrococcales</taxon>
        <taxon>Microbacteriaceae</taxon>
        <taxon>Agreia</taxon>
    </lineage>
</organism>
<dbReference type="Gene3D" id="1.10.3470.10">
    <property type="entry name" value="ABC transporter involved in vitamin B12 uptake, BtuC"/>
    <property type="match status" value="1"/>
</dbReference>
<dbReference type="Pfam" id="PF01032">
    <property type="entry name" value="FecCD"/>
    <property type="match status" value="1"/>
</dbReference>
<dbReference type="AlphaFoldDB" id="A0A1T4Y9B2"/>
<feature type="transmembrane region" description="Helical" evidence="8">
    <location>
        <begin position="136"/>
        <end position="156"/>
    </location>
</feature>
<keyword evidence="5 8" id="KW-0812">Transmembrane</keyword>
<feature type="transmembrane region" description="Helical" evidence="8">
    <location>
        <begin position="322"/>
        <end position="342"/>
    </location>
</feature>
<evidence type="ECO:0000256" key="7">
    <source>
        <dbReference type="ARBA" id="ARBA00023136"/>
    </source>
</evidence>
<dbReference type="GO" id="GO:0022857">
    <property type="term" value="F:transmembrane transporter activity"/>
    <property type="evidence" value="ECO:0007669"/>
    <property type="project" value="InterPro"/>
</dbReference>
<keyword evidence="3" id="KW-0813">Transport</keyword>
<evidence type="ECO:0000256" key="1">
    <source>
        <dbReference type="ARBA" id="ARBA00004651"/>
    </source>
</evidence>
<sequence>MSTTMNKTSARVYRLGPASVILRPRTLLVCSLLAVAIAAILLGTVGSGYLGIAPLRVIDVLLGGGTHLERHAVLQLRLPRVLLALLAGAGLALSGAIFQSLTRNPLGSPDVMGFTSGAYAGVVVSILLLGGGREAVQAGAIVGGLATAGIVYALAYRRGVQGFRLIIVGIALSMVLSAATTWLMLRARVDIAMSAAIWGTGSLNGATWADVAQVAVALAVLLPAVVLGSWVLRAMSLGDDLAAGLGVRLRWAMLGLTVLGVALSASVVAVTGLILFIALAAPQLARQLVGGASVPFAATALLGAALLSASDWIAQFGLPERQLPVGVVTVCLGGGFLVWLLIKEARRT</sequence>
<evidence type="ECO:0000256" key="3">
    <source>
        <dbReference type="ARBA" id="ARBA00022448"/>
    </source>
</evidence>
<feature type="transmembrane region" description="Helical" evidence="8">
    <location>
        <begin position="20"/>
        <end position="42"/>
    </location>
</feature>
<evidence type="ECO:0000256" key="4">
    <source>
        <dbReference type="ARBA" id="ARBA00022475"/>
    </source>
</evidence>
<evidence type="ECO:0000256" key="8">
    <source>
        <dbReference type="SAM" id="Phobius"/>
    </source>
</evidence>
<feature type="transmembrane region" description="Helical" evidence="8">
    <location>
        <begin position="251"/>
        <end position="281"/>
    </location>
</feature>
<feature type="transmembrane region" description="Helical" evidence="8">
    <location>
        <begin position="111"/>
        <end position="129"/>
    </location>
</feature>
<comment type="subcellular location">
    <subcellularLocation>
        <location evidence="1">Cell membrane</location>
        <topology evidence="1">Multi-pass membrane protein</topology>
    </subcellularLocation>
</comment>
<dbReference type="SUPFAM" id="SSF81345">
    <property type="entry name" value="ABC transporter involved in vitamin B12 uptake, BtuC"/>
    <property type="match status" value="1"/>
</dbReference>
<dbReference type="RefSeq" id="WP_078714750.1">
    <property type="nucleotide sequence ID" value="NZ_FUYG01000006.1"/>
</dbReference>
<dbReference type="InterPro" id="IPR000522">
    <property type="entry name" value="ABC_transptr_permease_BtuC"/>
</dbReference>
<comment type="similarity">
    <text evidence="2">Belongs to the binding-protein-dependent transport system permease family. FecCD subfamily.</text>
</comment>
<reference evidence="10" key="1">
    <citation type="submission" date="2017-02" db="EMBL/GenBank/DDBJ databases">
        <authorList>
            <person name="Varghese N."/>
            <person name="Submissions S."/>
        </authorList>
    </citation>
    <scope>NUCLEOTIDE SEQUENCE [LARGE SCALE GENOMIC DNA]</scope>
    <source>
        <strain evidence="10">VKM Ac-2052</strain>
    </source>
</reference>
<gene>
    <name evidence="9" type="ORF">SAMN06295879_2596</name>
</gene>
<dbReference type="Proteomes" id="UP000189735">
    <property type="component" value="Unassembled WGS sequence"/>
</dbReference>
<evidence type="ECO:0000256" key="5">
    <source>
        <dbReference type="ARBA" id="ARBA00022692"/>
    </source>
</evidence>